<feature type="chain" id="PRO_5045909591" evidence="12">
    <location>
        <begin position="21"/>
        <end position="285"/>
    </location>
</feature>
<protein>
    <submittedName>
        <fullName evidence="13">Uncharacterized protein</fullName>
    </submittedName>
</protein>
<sequence>MPSKLYTLGAIISFFGVANAHVAAWSRGMYCLNGTKPGVDDKDNSVPVFPLFKLSKKDWWMQGITGCVNFPPPEGEFLELPANGEIKVELATNRGFTTLGWGDRLTKFVGPIDVPEDQFGKSGQCITNPNIHTMNETTAAGTAFAIAYKSDPLAVQPEELTVFTVLEHTPWFREVTYEIPDLPACPEGGCVCAWGWVPDGCGEPNMYMQPFKCIVTGTPGSRAVAPAKPPVYCENSPQACTPGAKQMVYYNQLEGNNIEFVQAKGNPTYNGRLGFQNGRQTDIFM</sequence>
<evidence type="ECO:0000256" key="7">
    <source>
        <dbReference type="ARBA" id="ARBA00023008"/>
    </source>
</evidence>
<comment type="subcellular location">
    <subcellularLocation>
        <location evidence="2">Secreted</location>
    </subcellularLocation>
</comment>
<comment type="caution">
    <text evidence="13">The sequence shown here is derived from an EMBL/GenBank/DDBJ whole genome shotgun (WGS) entry which is preliminary data.</text>
</comment>
<name>A0ABR3FMF7_9AGAR</name>
<organism evidence="13 14">
    <name type="scientific">Marasmius crinis-equi</name>
    <dbReference type="NCBI Taxonomy" id="585013"/>
    <lineage>
        <taxon>Eukaryota</taxon>
        <taxon>Fungi</taxon>
        <taxon>Dikarya</taxon>
        <taxon>Basidiomycota</taxon>
        <taxon>Agaricomycotina</taxon>
        <taxon>Agaricomycetes</taxon>
        <taxon>Agaricomycetidae</taxon>
        <taxon>Agaricales</taxon>
        <taxon>Marasmiineae</taxon>
        <taxon>Marasmiaceae</taxon>
        <taxon>Marasmius</taxon>
    </lineage>
</organism>
<dbReference type="Proteomes" id="UP001465976">
    <property type="component" value="Unassembled WGS sequence"/>
</dbReference>
<reference evidence="13 14" key="1">
    <citation type="submission" date="2024-02" db="EMBL/GenBank/DDBJ databases">
        <title>A draft genome for the cacao thread blight pathogen Marasmius crinis-equi.</title>
        <authorList>
            <person name="Cohen S.P."/>
            <person name="Baruah I.K."/>
            <person name="Amoako-Attah I."/>
            <person name="Bukari Y."/>
            <person name="Meinhardt L.W."/>
            <person name="Bailey B.A."/>
        </authorList>
    </citation>
    <scope>NUCLEOTIDE SEQUENCE [LARGE SCALE GENOMIC DNA]</scope>
    <source>
        <strain evidence="13 14">GH-76</strain>
    </source>
</reference>
<keyword evidence="3" id="KW-0964">Secreted</keyword>
<evidence type="ECO:0000256" key="12">
    <source>
        <dbReference type="SAM" id="SignalP"/>
    </source>
</evidence>
<evidence type="ECO:0000256" key="3">
    <source>
        <dbReference type="ARBA" id="ARBA00022525"/>
    </source>
</evidence>
<gene>
    <name evidence="13" type="ORF">V5O48_005368</name>
</gene>
<keyword evidence="9" id="KW-1015">Disulfide bond</keyword>
<keyword evidence="7" id="KW-0186">Copper</keyword>
<proteinExistence type="inferred from homology"/>
<dbReference type="Pfam" id="PF22810">
    <property type="entry name" value="LPMO_AA14"/>
    <property type="match status" value="1"/>
</dbReference>
<dbReference type="InterPro" id="IPR054497">
    <property type="entry name" value="LPMO_AA14"/>
</dbReference>
<keyword evidence="5 12" id="KW-0732">Signal</keyword>
<evidence type="ECO:0000256" key="5">
    <source>
        <dbReference type="ARBA" id="ARBA00022729"/>
    </source>
</evidence>
<evidence type="ECO:0000256" key="1">
    <source>
        <dbReference type="ARBA" id="ARBA00001973"/>
    </source>
</evidence>
<evidence type="ECO:0000256" key="10">
    <source>
        <dbReference type="ARBA" id="ARBA00023180"/>
    </source>
</evidence>
<evidence type="ECO:0000313" key="14">
    <source>
        <dbReference type="Proteomes" id="UP001465976"/>
    </source>
</evidence>
<comment type="cofactor">
    <cofactor evidence="1">
        <name>Cu(2+)</name>
        <dbReference type="ChEBI" id="CHEBI:29036"/>
    </cofactor>
</comment>
<dbReference type="EMBL" id="JBAHYK010000212">
    <property type="protein sequence ID" value="KAL0576610.1"/>
    <property type="molecule type" value="Genomic_DNA"/>
</dbReference>
<evidence type="ECO:0000256" key="2">
    <source>
        <dbReference type="ARBA" id="ARBA00004613"/>
    </source>
</evidence>
<keyword evidence="14" id="KW-1185">Reference proteome</keyword>
<feature type="signal peptide" evidence="12">
    <location>
        <begin position="1"/>
        <end position="20"/>
    </location>
</feature>
<keyword evidence="8" id="KW-0503">Monooxygenase</keyword>
<comment type="similarity">
    <text evidence="11">Belongs to the polysaccharide monooxygenase AA14 family.</text>
</comment>
<evidence type="ECO:0000256" key="9">
    <source>
        <dbReference type="ARBA" id="ARBA00023157"/>
    </source>
</evidence>
<evidence type="ECO:0000256" key="8">
    <source>
        <dbReference type="ARBA" id="ARBA00023033"/>
    </source>
</evidence>
<keyword evidence="6" id="KW-0560">Oxidoreductase</keyword>
<evidence type="ECO:0000256" key="4">
    <source>
        <dbReference type="ARBA" id="ARBA00022723"/>
    </source>
</evidence>
<keyword evidence="10" id="KW-0325">Glycoprotein</keyword>
<keyword evidence="4" id="KW-0479">Metal-binding</keyword>
<evidence type="ECO:0000256" key="6">
    <source>
        <dbReference type="ARBA" id="ARBA00023002"/>
    </source>
</evidence>
<evidence type="ECO:0000256" key="11">
    <source>
        <dbReference type="ARBA" id="ARBA00046340"/>
    </source>
</evidence>
<accession>A0ABR3FMF7</accession>
<evidence type="ECO:0000313" key="13">
    <source>
        <dbReference type="EMBL" id="KAL0576610.1"/>
    </source>
</evidence>